<protein>
    <recommendedName>
        <fullName evidence="2">Glycosyltransferase subfamily 4-like N-terminal domain-containing protein</fullName>
    </recommendedName>
</protein>
<organism evidence="1">
    <name type="scientific">marine sediment metagenome</name>
    <dbReference type="NCBI Taxonomy" id="412755"/>
    <lineage>
        <taxon>unclassified sequences</taxon>
        <taxon>metagenomes</taxon>
        <taxon>ecological metagenomes</taxon>
    </lineage>
</organism>
<evidence type="ECO:0008006" key="2">
    <source>
        <dbReference type="Google" id="ProtNLM"/>
    </source>
</evidence>
<feature type="non-terminal residue" evidence="1">
    <location>
        <position position="173"/>
    </location>
</feature>
<reference evidence="1" key="1">
    <citation type="journal article" date="2014" name="Front. Microbiol.">
        <title>High frequency of phylogenetically diverse reductive dehalogenase-homologous genes in deep subseafloor sedimentary metagenomes.</title>
        <authorList>
            <person name="Kawai M."/>
            <person name="Futagami T."/>
            <person name="Toyoda A."/>
            <person name="Takaki Y."/>
            <person name="Nishi S."/>
            <person name="Hori S."/>
            <person name="Arai W."/>
            <person name="Tsubouchi T."/>
            <person name="Morono Y."/>
            <person name="Uchiyama I."/>
            <person name="Ito T."/>
            <person name="Fujiyama A."/>
            <person name="Inagaki F."/>
            <person name="Takami H."/>
        </authorList>
    </citation>
    <scope>NUCLEOTIDE SEQUENCE</scope>
    <source>
        <strain evidence="1">Expedition CK06-06</strain>
    </source>
</reference>
<gene>
    <name evidence="1" type="ORF">S01H4_59178</name>
</gene>
<comment type="caution">
    <text evidence="1">The sequence shown here is derived from an EMBL/GenBank/DDBJ whole genome shotgun (WGS) entry which is preliminary data.</text>
</comment>
<proteinExistence type="predicted"/>
<sequence length="173" mass="20420">MKIGIFGTNLAFADAVLEELRAHHTIRIYQYIGNETFEAINLTNLIQWCDVAYFEFIQYPLGWIIQQQWVDKPIVARDHGLDILEHTKIDWRKISALIIQPTQYKRLKRLRRIHTQKHPNRKLPPLPKKILQRYVGIDLKSYTPDMKRKPGYNIVLHSSVIRETKGIYTALKC</sequence>
<accession>X1DNY4</accession>
<dbReference type="EMBL" id="BART01034670">
    <property type="protein sequence ID" value="GAH06704.1"/>
    <property type="molecule type" value="Genomic_DNA"/>
</dbReference>
<dbReference type="AlphaFoldDB" id="X1DNY4"/>
<evidence type="ECO:0000313" key="1">
    <source>
        <dbReference type="EMBL" id="GAH06704.1"/>
    </source>
</evidence>
<name>X1DNY4_9ZZZZ</name>